<evidence type="ECO:0000256" key="1">
    <source>
        <dbReference type="ARBA" id="ARBA00022490"/>
    </source>
</evidence>
<dbReference type="GO" id="GO:0004826">
    <property type="term" value="F:phenylalanine-tRNA ligase activity"/>
    <property type="evidence" value="ECO:0007669"/>
    <property type="project" value="UniProtKB-EC"/>
</dbReference>
<reference evidence="10" key="2">
    <citation type="journal article" date="2021" name="PeerJ">
        <title>Extensive microbial diversity within the chicken gut microbiome revealed by metagenomics and culture.</title>
        <authorList>
            <person name="Gilroy R."/>
            <person name="Ravi A."/>
            <person name="Getino M."/>
            <person name="Pursley I."/>
            <person name="Horton D.L."/>
            <person name="Alikhan N.F."/>
            <person name="Baker D."/>
            <person name="Gharbi K."/>
            <person name="Hall N."/>
            <person name="Watson M."/>
            <person name="Adriaenssens E.M."/>
            <person name="Foster-Nyarko E."/>
            <person name="Jarju S."/>
            <person name="Secka A."/>
            <person name="Antonio M."/>
            <person name="Oren A."/>
            <person name="Chaudhuri R.R."/>
            <person name="La Ragione R."/>
            <person name="Hildebrand F."/>
            <person name="Pallen M.J."/>
        </authorList>
    </citation>
    <scope>NUCLEOTIDE SEQUENCE</scope>
    <source>
        <strain evidence="10">14508</strain>
    </source>
</reference>
<dbReference type="Pfam" id="PF01409">
    <property type="entry name" value="tRNA-synt_2d"/>
    <property type="match status" value="1"/>
</dbReference>
<dbReference type="GO" id="GO:0016740">
    <property type="term" value="F:transferase activity"/>
    <property type="evidence" value="ECO:0007669"/>
    <property type="project" value="UniProtKB-ARBA"/>
</dbReference>
<evidence type="ECO:0000256" key="6">
    <source>
        <dbReference type="ARBA" id="ARBA00023146"/>
    </source>
</evidence>
<dbReference type="GO" id="GO:0000049">
    <property type="term" value="F:tRNA binding"/>
    <property type="evidence" value="ECO:0007669"/>
    <property type="project" value="InterPro"/>
</dbReference>
<evidence type="ECO:0000256" key="5">
    <source>
        <dbReference type="ARBA" id="ARBA00022917"/>
    </source>
</evidence>
<keyword evidence="2 10" id="KW-0436">Ligase</keyword>
<feature type="coiled-coil region" evidence="7">
    <location>
        <begin position="65"/>
        <end position="92"/>
    </location>
</feature>
<comment type="caution">
    <text evidence="10">The sequence shown here is derived from an EMBL/GenBank/DDBJ whole genome shotgun (WGS) entry which is preliminary data.</text>
</comment>
<gene>
    <name evidence="10" type="primary">pheS</name>
    <name evidence="10" type="ORF">IAD04_01240</name>
</gene>
<name>A0A9D1KA95_9FIRM</name>
<protein>
    <submittedName>
        <fullName evidence="10">Phenylalanine--tRNA ligase subunit alpha</fullName>
        <ecNumber evidence="10">6.1.1.20</ecNumber>
    </submittedName>
</protein>
<dbReference type="GO" id="GO:0005737">
    <property type="term" value="C:cytoplasm"/>
    <property type="evidence" value="ECO:0007669"/>
    <property type="project" value="InterPro"/>
</dbReference>
<keyword evidence="6" id="KW-0030">Aminoacyl-tRNA synthetase</keyword>
<feature type="non-terminal residue" evidence="10">
    <location>
        <position position="155"/>
    </location>
</feature>
<sequence length="155" mass="18231">MLEQLEQLKKQIQERIEKLQTVKELQELRIEILSKKGVFASFMETLKQVPNDQKPVFGQKINETKTFVTQMIEQKRKQLEEAELKAKLEKEKMDVTLPGYHVFSGSKHPMNIVIDEIIDIFLPLGYHVEEGPEVEKDHYNFEMLNIPKNHPARDM</sequence>
<accession>A0A9D1KA95</accession>
<evidence type="ECO:0000256" key="2">
    <source>
        <dbReference type="ARBA" id="ARBA00022598"/>
    </source>
</evidence>
<dbReference type="SUPFAM" id="SSF55681">
    <property type="entry name" value="Class II aaRS and biotin synthetases"/>
    <property type="match status" value="1"/>
</dbReference>
<evidence type="ECO:0000256" key="7">
    <source>
        <dbReference type="SAM" id="Coils"/>
    </source>
</evidence>
<keyword evidence="3" id="KW-0547">Nucleotide-binding</keyword>
<evidence type="ECO:0000259" key="9">
    <source>
        <dbReference type="Pfam" id="PF02912"/>
    </source>
</evidence>
<feature type="coiled-coil region" evidence="7">
    <location>
        <begin position="2"/>
        <end position="36"/>
    </location>
</feature>
<dbReference type="GO" id="GO:0140096">
    <property type="term" value="F:catalytic activity, acting on a protein"/>
    <property type="evidence" value="ECO:0007669"/>
    <property type="project" value="UniProtKB-ARBA"/>
</dbReference>
<evidence type="ECO:0000256" key="3">
    <source>
        <dbReference type="ARBA" id="ARBA00022741"/>
    </source>
</evidence>
<dbReference type="AlphaFoldDB" id="A0A9D1KA95"/>
<keyword evidence="4" id="KW-0067">ATP-binding</keyword>
<dbReference type="EMBL" id="DVKI01000040">
    <property type="protein sequence ID" value="HIT16990.1"/>
    <property type="molecule type" value="Genomic_DNA"/>
</dbReference>
<dbReference type="InterPro" id="IPR010978">
    <property type="entry name" value="tRNA-bd_arm"/>
</dbReference>
<dbReference type="SUPFAM" id="SSF46589">
    <property type="entry name" value="tRNA-binding arm"/>
    <property type="match status" value="1"/>
</dbReference>
<dbReference type="InterPro" id="IPR045864">
    <property type="entry name" value="aa-tRNA-synth_II/BPL/LPL"/>
</dbReference>
<evidence type="ECO:0000313" key="11">
    <source>
        <dbReference type="Proteomes" id="UP000886893"/>
    </source>
</evidence>
<dbReference type="Gene3D" id="3.30.930.10">
    <property type="entry name" value="Bira Bifunctional Protein, Domain 2"/>
    <property type="match status" value="1"/>
</dbReference>
<evidence type="ECO:0000256" key="4">
    <source>
        <dbReference type="ARBA" id="ARBA00022840"/>
    </source>
</evidence>
<dbReference type="EC" id="6.1.1.20" evidence="10"/>
<proteinExistence type="predicted"/>
<dbReference type="InterPro" id="IPR004188">
    <property type="entry name" value="Phe-tRNA_ligase_II_N"/>
</dbReference>
<organism evidence="10 11">
    <name type="scientific">Candidatus Caccosoma faecigallinarum</name>
    <dbReference type="NCBI Taxonomy" id="2840720"/>
    <lineage>
        <taxon>Bacteria</taxon>
        <taxon>Bacillati</taxon>
        <taxon>Bacillota</taxon>
        <taxon>Bacillota incertae sedis</taxon>
        <taxon>Candidatus Caccosoma</taxon>
    </lineage>
</organism>
<keyword evidence="7" id="KW-0175">Coiled coil</keyword>
<keyword evidence="1" id="KW-0963">Cytoplasm</keyword>
<reference evidence="10" key="1">
    <citation type="submission" date="2020-10" db="EMBL/GenBank/DDBJ databases">
        <authorList>
            <person name="Gilroy R."/>
        </authorList>
    </citation>
    <scope>NUCLEOTIDE SEQUENCE</scope>
    <source>
        <strain evidence="10">14508</strain>
    </source>
</reference>
<dbReference type="InterPro" id="IPR002319">
    <property type="entry name" value="Phenylalanyl-tRNA_Synthase"/>
</dbReference>
<keyword evidence="5" id="KW-0648">Protein biosynthesis</keyword>
<feature type="domain" description="Phenylalanyl-tRNA synthetase" evidence="8">
    <location>
        <begin position="92"/>
        <end position="155"/>
    </location>
</feature>
<feature type="domain" description="Phenylalanine-tRNA ligase class II N-terminal" evidence="9">
    <location>
        <begin position="21"/>
        <end position="88"/>
    </location>
</feature>
<dbReference type="GO" id="GO:0006432">
    <property type="term" value="P:phenylalanyl-tRNA aminoacylation"/>
    <property type="evidence" value="ECO:0007669"/>
    <property type="project" value="InterPro"/>
</dbReference>
<evidence type="ECO:0000259" key="8">
    <source>
        <dbReference type="Pfam" id="PF01409"/>
    </source>
</evidence>
<dbReference type="GO" id="GO:0005524">
    <property type="term" value="F:ATP binding"/>
    <property type="evidence" value="ECO:0007669"/>
    <property type="project" value="UniProtKB-KW"/>
</dbReference>
<dbReference type="Pfam" id="PF02912">
    <property type="entry name" value="Phe_tRNA-synt_N"/>
    <property type="match status" value="1"/>
</dbReference>
<evidence type="ECO:0000313" key="10">
    <source>
        <dbReference type="EMBL" id="HIT16990.1"/>
    </source>
</evidence>
<dbReference type="Proteomes" id="UP000886893">
    <property type="component" value="Unassembled WGS sequence"/>
</dbReference>